<dbReference type="OrthoDB" id="448399at2759"/>
<evidence type="ECO:0000313" key="2">
    <source>
        <dbReference type="EMBL" id="VDP92546.1"/>
    </source>
</evidence>
<organism evidence="4">
    <name type="scientific">Echinostoma caproni</name>
    <dbReference type="NCBI Taxonomy" id="27848"/>
    <lineage>
        <taxon>Eukaryota</taxon>
        <taxon>Metazoa</taxon>
        <taxon>Spiralia</taxon>
        <taxon>Lophotrochozoa</taxon>
        <taxon>Platyhelminthes</taxon>
        <taxon>Trematoda</taxon>
        <taxon>Digenea</taxon>
        <taxon>Plagiorchiida</taxon>
        <taxon>Echinostomata</taxon>
        <taxon>Echinostomatoidea</taxon>
        <taxon>Echinostomatidae</taxon>
        <taxon>Echinostoma</taxon>
    </lineage>
</organism>
<dbReference type="WBParaSite" id="ECPE_0001531401-mRNA-1">
    <property type="protein sequence ID" value="ECPE_0001531401-mRNA-1"/>
    <property type="gene ID" value="ECPE_0001531401"/>
</dbReference>
<accession>A0A183B7T9</accession>
<keyword evidence="1" id="KW-1133">Transmembrane helix</keyword>
<dbReference type="AlphaFoldDB" id="A0A183B7T9"/>
<evidence type="ECO:0000256" key="1">
    <source>
        <dbReference type="SAM" id="Phobius"/>
    </source>
</evidence>
<dbReference type="Gene3D" id="3.30.420.10">
    <property type="entry name" value="Ribonuclease H-like superfamily/Ribonuclease H"/>
    <property type="match status" value="1"/>
</dbReference>
<keyword evidence="1" id="KW-0812">Transmembrane</keyword>
<dbReference type="InterPro" id="IPR036397">
    <property type="entry name" value="RNaseH_sf"/>
</dbReference>
<dbReference type="EMBL" id="UZAN01060038">
    <property type="protein sequence ID" value="VDP92546.1"/>
    <property type="molecule type" value="Genomic_DNA"/>
</dbReference>
<evidence type="ECO:0000313" key="4">
    <source>
        <dbReference type="WBParaSite" id="ECPE_0001531401-mRNA-1"/>
    </source>
</evidence>
<proteinExistence type="predicted"/>
<feature type="transmembrane region" description="Helical" evidence="1">
    <location>
        <begin position="120"/>
        <end position="141"/>
    </location>
</feature>
<sequence length="142" mass="16724">MCGPPKIPNSVHSVRILQESNRWIESTLESDIILQRDVIRSAELHVVLTEFDKWLKSKKQQFGCCFRPQGTCNWDISQCLWNECKRKRLPVPGDMLNRIDLKALFEVRLPDISNKISSRCFCFFIVVLASYWHIFLFTIMFI</sequence>
<keyword evidence="1" id="KW-0472">Membrane</keyword>
<keyword evidence="3" id="KW-1185">Reference proteome</keyword>
<name>A0A183B7T9_9TREM</name>
<evidence type="ECO:0000313" key="3">
    <source>
        <dbReference type="Proteomes" id="UP000272942"/>
    </source>
</evidence>
<protein>
    <submittedName>
        <fullName evidence="2 4">Uncharacterized protein</fullName>
    </submittedName>
</protein>
<reference evidence="4" key="1">
    <citation type="submission" date="2016-06" db="UniProtKB">
        <authorList>
            <consortium name="WormBaseParasite"/>
        </authorList>
    </citation>
    <scope>IDENTIFICATION</scope>
</reference>
<dbReference type="GO" id="GO:0003676">
    <property type="term" value="F:nucleic acid binding"/>
    <property type="evidence" value="ECO:0007669"/>
    <property type="project" value="InterPro"/>
</dbReference>
<reference evidence="2 3" key="2">
    <citation type="submission" date="2018-11" db="EMBL/GenBank/DDBJ databases">
        <authorList>
            <consortium name="Pathogen Informatics"/>
        </authorList>
    </citation>
    <scope>NUCLEOTIDE SEQUENCE [LARGE SCALE GENOMIC DNA]</scope>
    <source>
        <strain evidence="2 3">Egypt</strain>
    </source>
</reference>
<dbReference type="Proteomes" id="UP000272942">
    <property type="component" value="Unassembled WGS sequence"/>
</dbReference>
<gene>
    <name evidence="2" type="ORF">ECPE_LOCUS15274</name>
</gene>